<organism evidence="2 3">
    <name type="scientific">Nostoc flagelliforme CCNUN1</name>
    <dbReference type="NCBI Taxonomy" id="2038116"/>
    <lineage>
        <taxon>Bacteria</taxon>
        <taxon>Bacillati</taxon>
        <taxon>Cyanobacteriota</taxon>
        <taxon>Cyanophyceae</taxon>
        <taxon>Nostocales</taxon>
        <taxon>Nostocaceae</taxon>
        <taxon>Nostoc</taxon>
    </lineage>
</organism>
<dbReference type="Proteomes" id="UP000232003">
    <property type="component" value="Chromosome"/>
</dbReference>
<protein>
    <submittedName>
        <fullName evidence="2">Uncharacterized protein</fullName>
    </submittedName>
</protein>
<name>A0A2K8STW4_9NOSO</name>
<accession>A0A2K8STW4</accession>
<evidence type="ECO:0000313" key="2">
    <source>
        <dbReference type="EMBL" id="AUB38904.1"/>
    </source>
</evidence>
<keyword evidence="1" id="KW-0472">Membrane</keyword>
<evidence type="ECO:0000256" key="1">
    <source>
        <dbReference type="SAM" id="Phobius"/>
    </source>
</evidence>
<gene>
    <name evidence="2" type="ORF">COO91_04881</name>
</gene>
<proteinExistence type="predicted"/>
<sequence>MGANNPQKTSDRLSYAFKILIGIMLSCVLRVYSGKQRARLY</sequence>
<dbReference type="AlphaFoldDB" id="A0A2K8STW4"/>
<keyword evidence="3" id="KW-1185">Reference proteome</keyword>
<dbReference type="KEGG" id="nfl:COO91_04881"/>
<reference evidence="2 3" key="1">
    <citation type="submission" date="2017-11" db="EMBL/GenBank/DDBJ databases">
        <title>Complete genome of a free-living desiccation-tolerant cyanobacterium and its photosynthetic adaptation to extreme terrestrial habitat.</title>
        <authorList>
            <person name="Shang J."/>
        </authorList>
    </citation>
    <scope>NUCLEOTIDE SEQUENCE [LARGE SCALE GENOMIC DNA]</scope>
    <source>
        <strain evidence="2 3">CCNUN1</strain>
    </source>
</reference>
<feature type="transmembrane region" description="Helical" evidence="1">
    <location>
        <begin position="15"/>
        <end position="32"/>
    </location>
</feature>
<dbReference type="EMBL" id="CP024785">
    <property type="protein sequence ID" value="AUB38904.1"/>
    <property type="molecule type" value="Genomic_DNA"/>
</dbReference>
<keyword evidence="1" id="KW-0812">Transmembrane</keyword>
<keyword evidence="1" id="KW-1133">Transmembrane helix</keyword>
<evidence type="ECO:0000313" key="3">
    <source>
        <dbReference type="Proteomes" id="UP000232003"/>
    </source>
</evidence>